<proteinExistence type="predicted"/>
<dbReference type="AlphaFoldDB" id="A0AAV0BLV1"/>
<keyword evidence="4" id="KW-1185">Reference proteome</keyword>
<dbReference type="Proteomes" id="UP001153365">
    <property type="component" value="Unassembled WGS sequence"/>
</dbReference>
<organism evidence="3 4">
    <name type="scientific">Phakopsora pachyrhizi</name>
    <name type="common">Asian soybean rust disease fungus</name>
    <dbReference type="NCBI Taxonomy" id="170000"/>
    <lineage>
        <taxon>Eukaryota</taxon>
        <taxon>Fungi</taxon>
        <taxon>Dikarya</taxon>
        <taxon>Basidiomycota</taxon>
        <taxon>Pucciniomycotina</taxon>
        <taxon>Pucciniomycetes</taxon>
        <taxon>Pucciniales</taxon>
        <taxon>Phakopsoraceae</taxon>
        <taxon>Phakopsora</taxon>
    </lineage>
</organism>
<protein>
    <submittedName>
        <fullName evidence="3">Uncharacterized protein</fullName>
    </submittedName>
</protein>
<feature type="compositionally biased region" description="Polar residues" evidence="1">
    <location>
        <begin position="376"/>
        <end position="393"/>
    </location>
</feature>
<feature type="chain" id="PRO_5043773696" evidence="2">
    <location>
        <begin position="19"/>
        <end position="556"/>
    </location>
</feature>
<feature type="non-terminal residue" evidence="3">
    <location>
        <position position="556"/>
    </location>
</feature>
<evidence type="ECO:0000313" key="4">
    <source>
        <dbReference type="Proteomes" id="UP001153365"/>
    </source>
</evidence>
<evidence type="ECO:0000313" key="3">
    <source>
        <dbReference type="EMBL" id="CAH7687715.1"/>
    </source>
</evidence>
<comment type="caution">
    <text evidence="3">The sequence shown here is derived from an EMBL/GenBank/DDBJ whole genome shotgun (WGS) entry which is preliminary data.</text>
</comment>
<evidence type="ECO:0000256" key="2">
    <source>
        <dbReference type="SAM" id="SignalP"/>
    </source>
</evidence>
<feature type="signal peptide" evidence="2">
    <location>
        <begin position="1"/>
        <end position="18"/>
    </location>
</feature>
<accession>A0AAV0BLV1</accession>
<feature type="non-terminal residue" evidence="3">
    <location>
        <position position="1"/>
    </location>
</feature>
<evidence type="ECO:0000256" key="1">
    <source>
        <dbReference type="SAM" id="MobiDB-lite"/>
    </source>
</evidence>
<dbReference type="EMBL" id="CALTRL010005904">
    <property type="protein sequence ID" value="CAH7687715.1"/>
    <property type="molecule type" value="Genomic_DNA"/>
</dbReference>
<gene>
    <name evidence="3" type="ORF">PPACK8108_LOCUS22543</name>
</gene>
<feature type="region of interest" description="Disordered" evidence="1">
    <location>
        <begin position="375"/>
        <end position="402"/>
    </location>
</feature>
<sequence>MILSQLSVVFSFLGAAKCMNVGSRDLFIGVGGVAQKEFGNLVETSHLPVINERSSDFNKEIIPEYSHDFSAKYIYPGPTSFHSQVAQEISTLESNGEQFGELISSSTNHPRYFGEVDDSIFKAHENLVDYPKFQDFIYGDNNLMEAEDQIFPSEFMKPDEYDSLARFKKQRLNDVFPVNSSEKIPHLTNTVNQGNEGSFVSHVNLHEGSTPFFNAHPYPQLDHRLNTISRQALLAQNSLNHDFLNPDATHSAGQNPILPSAHGEYHNSDYIPFSGSDYWSQIFQSTFPNSDNTFDHLLNSQNHHNSYSNTENLPFEQTEIYENTYNRQLENSLDTLIQNNSLGHKNSIMAGNLVINHSSNYRPNMLKKEVHISGSGKESMTENQIIDNSNKQYVTPDKPSKNHKISIVNSVRSEGGSINEFKRNHIPDETTPFVLSTLELQKNNNEIINQLDQTNNPGSSLQTYTESSEANKKSILENLAEVGGKKVTEKINQLRHTPIGGLIDYKLNLFHLYCLPNLKSLKIVFSEEEFINLLSKPSFSYILFEKHLANKKNDIL</sequence>
<reference evidence="3" key="1">
    <citation type="submission" date="2022-06" db="EMBL/GenBank/DDBJ databases">
        <authorList>
            <consortium name="SYNGENTA / RWTH Aachen University"/>
        </authorList>
    </citation>
    <scope>NUCLEOTIDE SEQUENCE</scope>
</reference>
<name>A0AAV0BLV1_PHAPC</name>
<keyword evidence="2" id="KW-0732">Signal</keyword>